<accession>A0A6P6JYC5</accession>
<gene>
    <name evidence="4" type="primary">LOC113047429</name>
</gene>
<dbReference type="AlphaFoldDB" id="A0A6P6JYC5"/>
<dbReference type="RefSeq" id="XP_026064575.1">
    <property type="nucleotide sequence ID" value="XM_026208790.1"/>
</dbReference>
<sequence length="338" mass="38092">MSLYSVVEFIDEYTDNGRTVIDVIPTSWITGPEREECFWPTGRTVDISKAVKKRLTPGADWEKYSIRVLGNAETYSAARAKLSRAEETSDIQTDIEVPMKRKRLPNRKFFPFTSEESDSTEDELPPTPPHQLKITTQKVTTKTMDGQTETGPSTQRVATTGPTIQRFATSDSAMFIKLLTLLEEVKETQRVHSNMLNALLKQHDESLPEVPEGIVFPITTTEDLEAMNEKLHDPRLMSIVTAKVADIGGSSLDDATRRMMRFLISNELAIQYNLFGRHGKKRFRDLCLFDVICGGLKKNAMTKTVNQKDIEKALSKWFTGARDRGGKRAIRSQQSSGL</sequence>
<organism evidence="3 4">
    <name type="scientific">Carassius auratus</name>
    <name type="common">Goldfish</name>
    <dbReference type="NCBI Taxonomy" id="7957"/>
    <lineage>
        <taxon>Eukaryota</taxon>
        <taxon>Metazoa</taxon>
        <taxon>Chordata</taxon>
        <taxon>Craniata</taxon>
        <taxon>Vertebrata</taxon>
        <taxon>Euteleostomi</taxon>
        <taxon>Actinopterygii</taxon>
        <taxon>Neopterygii</taxon>
        <taxon>Teleostei</taxon>
        <taxon>Ostariophysi</taxon>
        <taxon>Cypriniformes</taxon>
        <taxon>Cyprinidae</taxon>
        <taxon>Cyprininae</taxon>
        <taxon>Carassius</taxon>
    </lineage>
</organism>
<dbReference type="PANTHER" id="PTHR34153:SF2">
    <property type="entry name" value="SI:CH211-262H13.3-RELATED"/>
    <property type="match status" value="1"/>
</dbReference>
<dbReference type="InterPro" id="IPR032071">
    <property type="entry name" value="DUF4806"/>
</dbReference>
<protein>
    <submittedName>
        <fullName evidence="4">Uncharacterized protein LOC113047429</fullName>
    </submittedName>
</protein>
<evidence type="ECO:0000259" key="2">
    <source>
        <dbReference type="Pfam" id="PF16064"/>
    </source>
</evidence>
<feature type="compositionally biased region" description="Acidic residues" evidence="1">
    <location>
        <begin position="115"/>
        <end position="124"/>
    </location>
</feature>
<feature type="region of interest" description="Disordered" evidence="1">
    <location>
        <begin position="112"/>
        <end position="131"/>
    </location>
</feature>
<evidence type="ECO:0000313" key="3">
    <source>
        <dbReference type="Proteomes" id="UP000515129"/>
    </source>
</evidence>
<feature type="domain" description="DUF4806" evidence="2">
    <location>
        <begin position="212"/>
        <end position="286"/>
    </location>
</feature>
<evidence type="ECO:0000256" key="1">
    <source>
        <dbReference type="SAM" id="MobiDB-lite"/>
    </source>
</evidence>
<dbReference type="Pfam" id="PF16064">
    <property type="entry name" value="DUF4806"/>
    <property type="match status" value="1"/>
</dbReference>
<reference evidence="4" key="1">
    <citation type="submission" date="2025-08" db="UniProtKB">
        <authorList>
            <consortium name="RefSeq"/>
        </authorList>
    </citation>
    <scope>IDENTIFICATION</scope>
    <source>
        <strain evidence="4">Wakin</strain>
        <tissue evidence="4">Muscle</tissue>
    </source>
</reference>
<name>A0A6P6JYC5_CARAU</name>
<evidence type="ECO:0000313" key="4">
    <source>
        <dbReference type="RefSeq" id="XP_026064575.1"/>
    </source>
</evidence>
<feature type="region of interest" description="Disordered" evidence="1">
    <location>
        <begin position="138"/>
        <end position="157"/>
    </location>
</feature>
<proteinExistence type="predicted"/>
<dbReference type="GeneID" id="113047429"/>
<dbReference type="KEGG" id="caua:113047429"/>
<keyword evidence="3" id="KW-1185">Reference proteome</keyword>
<dbReference type="Proteomes" id="UP000515129">
    <property type="component" value="Chromosome 3"/>
</dbReference>
<dbReference type="PANTHER" id="PTHR34153">
    <property type="entry name" value="SI:CH211-262H13.3-RELATED-RELATED"/>
    <property type="match status" value="1"/>
</dbReference>
<dbReference type="OrthoDB" id="8887905at2759"/>